<evidence type="ECO:0000313" key="4">
    <source>
        <dbReference type="Proteomes" id="UP000193200"/>
    </source>
</evidence>
<dbReference type="InterPro" id="IPR011042">
    <property type="entry name" value="6-blade_b-propeller_TolB-like"/>
</dbReference>
<name>A0A1Y5SJP1_9PROT</name>
<dbReference type="InterPro" id="IPR051262">
    <property type="entry name" value="SMP-30/CGR1_Lactonase"/>
</dbReference>
<dbReference type="Pfam" id="PF08450">
    <property type="entry name" value="SGL"/>
    <property type="match status" value="1"/>
</dbReference>
<dbReference type="SUPFAM" id="SSF63829">
    <property type="entry name" value="Calcium-dependent phosphotriesterase"/>
    <property type="match status" value="1"/>
</dbReference>
<protein>
    <submittedName>
        <fullName evidence="3">SMP-30/Gluconolaconase/LRE-like region</fullName>
    </submittedName>
</protein>
<dbReference type="Gene3D" id="2.120.10.30">
    <property type="entry name" value="TolB, C-terminal domain"/>
    <property type="match status" value="1"/>
</dbReference>
<feature type="domain" description="SMP-30/Gluconolactonase/LRE-like region" evidence="2">
    <location>
        <begin position="22"/>
        <end position="243"/>
    </location>
</feature>
<dbReference type="PANTHER" id="PTHR47572:SF4">
    <property type="entry name" value="LACTONASE DRP35"/>
    <property type="match status" value="1"/>
</dbReference>
<sequence>MTDFTVDLGEIEFTGDGFSRAECILYTECGDMFFAHMGAVARHVTADGRSKVIGTPPAGMDFIPNGIALLADGSLLVANMGDDGGIWQLDTAGDLRPWLMEADGRTLESANFVALDDFGRTWIAISTQTHPRYLAYNDSVADGYIVLVDEKGARIVAEGLAFTNECRVDASGKGFYVSETSGRRVKRYTIAPDGSLSHPDTFAEFGKGTFPDGIDFDSEGALWVTSIVSNRLYRIMPDGRQTIVVEDSNPDHIDWVEAAQQTNSLSRDHFYKRGGKKLNPITSVCFTGPDLRTVYLGSLSGESLATFRSPVAGRRPPHWKFTRSF</sequence>
<proteinExistence type="predicted"/>
<dbReference type="RefSeq" id="WP_085883005.1">
    <property type="nucleotide sequence ID" value="NZ_FWFR01000001.1"/>
</dbReference>
<evidence type="ECO:0000259" key="2">
    <source>
        <dbReference type="Pfam" id="PF08450"/>
    </source>
</evidence>
<dbReference type="PANTHER" id="PTHR47572">
    <property type="entry name" value="LIPOPROTEIN-RELATED"/>
    <property type="match status" value="1"/>
</dbReference>
<dbReference type="InParanoid" id="A0A1Y5SJP1"/>
<dbReference type="OrthoDB" id="241638at2"/>
<dbReference type="AlphaFoldDB" id="A0A1Y5SJP1"/>
<reference evidence="3 4" key="1">
    <citation type="submission" date="2017-03" db="EMBL/GenBank/DDBJ databases">
        <authorList>
            <person name="Afonso C.L."/>
            <person name="Miller P.J."/>
            <person name="Scott M.A."/>
            <person name="Spackman E."/>
            <person name="Goraichik I."/>
            <person name="Dimitrov K.M."/>
            <person name="Suarez D.L."/>
            <person name="Swayne D.E."/>
        </authorList>
    </citation>
    <scope>NUCLEOTIDE SEQUENCE [LARGE SCALE GENOMIC DNA]</scope>
    <source>
        <strain evidence="3 4">CECT 7691</strain>
    </source>
</reference>
<accession>A0A1Y5SJP1</accession>
<dbReference type="EMBL" id="FWFR01000001">
    <property type="protein sequence ID" value="SLN42423.1"/>
    <property type="molecule type" value="Genomic_DNA"/>
</dbReference>
<keyword evidence="4" id="KW-1185">Reference proteome</keyword>
<organism evidence="3 4">
    <name type="scientific">Oceanibacterium hippocampi</name>
    <dbReference type="NCBI Taxonomy" id="745714"/>
    <lineage>
        <taxon>Bacteria</taxon>
        <taxon>Pseudomonadati</taxon>
        <taxon>Pseudomonadota</taxon>
        <taxon>Alphaproteobacteria</taxon>
        <taxon>Sneathiellales</taxon>
        <taxon>Sneathiellaceae</taxon>
        <taxon>Oceanibacterium</taxon>
    </lineage>
</organism>
<dbReference type="InterPro" id="IPR013658">
    <property type="entry name" value="SGL"/>
</dbReference>
<dbReference type="Proteomes" id="UP000193200">
    <property type="component" value="Unassembled WGS sequence"/>
</dbReference>
<evidence type="ECO:0000256" key="1">
    <source>
        <dbReference type="ARBA" id="ARBA00022801"/>
    </source>
</evidence>
<dbReference type="GO" id="GO:0016787">
    <property type="term" value="F:hydrolase activity"/>
    <property type="evidence" value="ECO:0007669"/>
    <property type="project" value="UniProtKB-KW"/>
</dbReference>
<evidence type="ECO:0000313" key="3">
    <source>
        <dbReference type="EMBL" id="SLN42423.1"/>
    </source>
</evidence>
<keyword evidence="1" id="KW-0378">Hydrolase</keyword>
<gene>
    <name evidence="3" type="ORF">OCH7691_01784</name>
</gene>